<sequence>MHNLSQLQKQQVGLRLPKYLLDDIDEFTKAYSLNRTDIIVEAVKSYIEEQKAKIFYDSFENSAKELQEVLSSEEKQKNLQSLDELIDELEHN</sequence>
<dbReference type="Proteomes" id="UP000886390">
    <property type="component" value="Unassembled WGS sequence"/>
</dbReference>
<evidence type="ECO:0000313" key="2">
    <source>
        <dbReference type="EMBL" id="HFB53396.1"/>
    </source>
</evidence>
<proteinExistence type="predicted"/>
<comment type="caution">
    <text evidence="2">The sequence shown here is derived from an EMBL/GenBank/DDBJ whole genome shotgun (WGS) entry which is preliminary data.</text>
</comment>
<name>A0A7C3G9W1_9BACT</name>
<evidence type="ECO:0008006" key="3">
    <source>
        <dbReference type="Google" id="ProtNLM"/>
    </source>
</evidence>
<reference evidence="2" key="1">
    <citation type="journal article" date="2020" name="mSystems">
        <title>Genome- and Community-Level Interaction Insights into Carbon Utilization and Element Cycling Functions of Hydrothermarchaeota in Hydrothermal Sediment.</title>
        <authorList>
            <person name="Zhou Z."/>
            <person name="Liu Y."/>
            <person name="Xu W."/>
            <person name="Pan J."/>
            <person name="Luo Z.H."/>
            <person name="Li M."/>
        </authorList>
    </citation>
    <scope>NUCLEOTIDE SEQUENCE [LARGE SCALE GENOMIC DNA]</scope>
    <source>
        <strain evidence="2">HyVt-507</strain>
    </source>
</reference>
<dbReference type="Gene3D" id="1.10.1220.10">
    <property type="entry name" value="Met repressor-like"/>
    <property type="match status" value="1"/>
</dbReference>
<dbReference type="SUPFAM" id="SSF47598">
    <property type="entry name" value="Ribbon-helix-helix"/>
    <property type="match status" value="1"/>
</dbReference>
<feature type="coiled-coil region" evidence="1">
    <location>
        <begin position="56"/>
        <end position="92"/>
    </location>
</feature>
<gene>
    <name evidence="2" type="ORF">ENJ67_01570</name>
</gene>
<dbReference type="AlphaFoldDB" id="A0A7C3G9W1"/>
<protein>
    <recommendedName>
        <fullName evidence="3">CopG family transcriptional regulator</fullName>
    </recommendedName>
</protein>
<evidence type="ECO:0000256" key="1">
    <source>
        <dbReference type="SAM" id="Coils"/>
    </source>
</evidence>
<dbReference type="CDD" id="cd22231">
    <property type="entry name" value="RHH_NikR_HicB-like"/>
    <property type="match status" value="1"/>
</dbReference>
<organism evidence="2">
    <name type="scientific">Sulfurimonas autotrophica</name>
    <dbReference type="NCBI Taxonomy" id="202747"/>
    <lineage>
        <taxon>Bacteria</taxon>
        <taxon>Pseudomonadati</taxon>
        <taxon>Campylobacterota</taxon>
        <taxon>Epsilonproteobacteria</taxon>
        <taxon>Campylobacterales</taxon>
        <taxon>Sulfurimonadaceae</taxon>
        <taxon>Sulfurimonas</taxon>
    </lineage>
</organism>
<accession>A0A7C3G9W1</accession>
<dbReference type="GO" id="GO:0006355">
    <property type="term" value="P:regulation of DNA-templated transcription"/>
    <property type="evidence" value="ECO:0007669"/>
    <property type="project" value="InterPro"/>
</dbReference>
<dbReference type="InterPro" id="IPR010985">
    <property type="entry name" value="Ribbon_hlx_hlx"/>
</dbReference>
<dbReference type="EMBL" id="DRNH01000084">
    <property type="protein sequence ID" value="HFB53396.1"/>
    <property type="molecule type" value="Genomic_DNA"/>
</dbReference>
<keyword evidence="1" id="KW-0175">Coiled coil</keyword>
<dbReference type="InterPro" id="IPR013321">
    <property type="entry name" value="Arc_rbn_hlx_hlx"/>
</dbReference>